<dbReference type="Pfam" id="PF07808">
    <property type="entry name" value="RED_N"/>
    <property type="match status" value="2"/>
</dbReference>
<proteinExistence type="predicted"/>
<feature type="domain" description="RED-like N-terminal" evidence="3">
    <location>
        <begin position="59"/>
        <end position="132"/>
    </location>
</feature>
<evidence type="ECO:0000256" key="1">
    <source>
        <dbReference type="ARBA" id="ARBA00004123"/>
    </source>
</evidence>
<reference evidence="4 5" key="1">
    <citation type="submission" date="2022-01" db="EMBL/GenBank/DDBJ databases">
        <title>A chromosomal length assembly of Cordylochernes scorpioides.</title>
        <authorList>
            <person name="Zeh D."/>
            <person name="Zeh J."/>
        </authorList>
    </citation>
    <scope>NUCLEOTIDE SEQUENCE [LARGE SCALE GENOMIC DNA]</scope>
    <source>
        <strain evidence="4">IN4F17</strain>
        <tissue evidence="4">Whole Body</tissue>
    </source>
</reference>
<dbReference type="InterPro" id="IPR039896">
    <property type="entry name" value="Red-like"/>
</dbReference>
<gene>
    <name evidence="4" type="ORF">LAZ67_1003090</name>
</gene>
<comment type="subcellular location">
    <subcellularLocation>
        <location evidence="1">Nucleus</location>
    </subcellularLocation>
</comment>
<accession>A0ABY6JZH3</accession>
<protein>
    <submittedName>
        <fullName evidence="4">IK</fullName>
    </submittedName>
</protein>
<feature type="domain" description="RED-like N-terminal" evidence="3">
    <location>
        <begin position="253"/>
        <end position="302"/>
    </location>
</feature>
<evidence type="ECO:0000256" key="2">
    <source>
        <dbReference type="ARBA" id="ARBA00023242"/>
    </source>
</evidence>
<dbReference type="Proteomes" id="UP001235939">
    <property type="component" value="Chromosome 01"/>
</dbReference>
<evidence type="ECO:0000313" key="5">
    <source>
        <dbReference type="Proteomes" id="UP001235939"/>
    </source>
</evidence>
<dbReference type="EMBL" id="CP092863">
    <property type="protein sequence ID" value="UYV61010.1"/>
    <property type="molecule type" value="Genomic_DNA"/>
</dbReference>
<keyword evidence="2" id="KW-0539">Nucleus</keyword>
<name>A0ABY6JZH3_9ARAC</name>
<dbReference type="PANTHER" id="PTHR12765">
    <property type="entry name" value="RED PROTEIN IK FACTOR CYTOKINE IK"/>
    <property type="match status" value="1"/>
</dbReference>
<evidence type="ECO:0000259" key="3">
    <source>
        <dbReference type="Pfam" id="PF07808"/>
    </source>
</evidence>
<keyword evidence="5" id="KW-1185">Reference proteome</keyword>
<evidence type="ECO:0000313" key="4">
    <source>
        <dbReference type="EMBL" id="UYV61010.1"/>
    </source>
</evidence>
<sequence length="332" mass="38142">MLLILYPWRPYRVLSTWPAESRFISELVTAPPPPFSSGLGTGKGGVKPVKIREPVWLQAKERREGNNTDYQHEDFISSTAGYKAVAPDIKSNMDAAERRRRMIQESKFLGGDMEHTHLVKGLDYALLKKVKVRHSVESSFFDNHQESSFFLIWTTIRNLLSFLSGQPSGIFFLSYLDNHQESSFFLIWTSIRNLLSYLDNHQESSFLSGQPSGIFFLSYLDNHQESSFFLIWITSGIFYDNPNCDDLSLVVFRSNEAPEKKDLFLPGRMAYVIDLDDEFAESDIPTTLLRSKADYPAIEKTRSFCEISSTWQLNRFGDKDPFITKGRIQDVL</sequence>
<organism evidence="4 5">
    <name type="scientific">Cordylochernes scorpioides</name>
    <dbReference type="NCBI Taxonomy" id="51811"/>
    <lineage>
        <taxon>Eukaryota</taxon>
        <taxon>Metazoa</taxon>
        <taxon>Ecdysozoa</taxon>
        <taxon>Arthropoda</taxon>
        <taxon>Chelicerata</taxon>
        <taxon>Arachnida</taxon>
        <taxon>Pseudoscorpiones</taxon>
        <taxon>Cheliferoidea</taxon>
        <taxon>Chernetidae</taxon>
        <taxon>Cordylochernes</taxon>
    </lineage>
</organism>
<dbReference type="InterPro" id="IPR012916">
    <property type="entry name" value="RED_N"/>
</dbReference>